<evidence type="ECO:0000256" key="6">
    <source>
        <dbReference type="ARBA" id="ARBA00022679"/>
    </source>
</evidence>
<dbReference type="SUPFAM" id="SSF52777">
    <property type="entry name" value="CoA-dependent acyltransferases"/>
    <property type="match status" value="1"/>
</dbReference>
<dbReference type="EC" id="2.3.1.20" evidence="4 11"/>
<comment type="catalytic activity">
    <reaction evidence="10 11">
        <text>an acyl-CoA + a 1,2-diacyl-sn-glycerol = a triacyl-sn-glycerol + CoA</text>
        <dbReference type="Rhea" id="RHEA:10868"/>
        <dbReference type="ChEBI" id="CHEBI:17815"/>
        <dbReference type="ChEBI" id="CHEBI:57287"/>
        <dbReference type="ChEBI" id="CHEBI:58342"/>
        <dbReference type="ChEBI" id="CHEBI:64615"/>
        <dbReference type="EC" id="2.3.1.20"/>
    </reaction>
</comment>
<keyword evidence="7 11" id="KW-0319">Glycerol metabolism</keyword>
<evidence type="ECO:0000256" key="12">
    <source>
        <dbReference type="SAM" id="MobiDB-lite"/>
    </source>
</evidence>
<evidence type="ECO:0000256" key="7">
    <source>
        <dbReference type="ARBA" id="ARBA00022798"/>
    </source>
</evidence>
<evidence type="ECO:0000256" key="1">
    <source>
        <dbReference type="ARBA" id="ARBA00004771"/>
    </source>
</evidence>
<evidence type="ECO:0000256" key="11">
    <source>
        <dbReference type="RuleBase" id="RU361241"/>
    </source>
</evidence>
<dbReference type="RefSeq" id="WP_064442010.1">
    <property type="nucleotide sequence ID" value="NZ_BDDI01000018.1"/>
</dbReference>
<dbReference type="PANTHER" id="PTHR31650:SF1">
    <property type="entry name" value="WAX ESTER SYNTHASE_DIACYLGLYCEROL ACYLTRANSFERASE 4-RELATED"/>
    <property type="match status" value="1"/>
</dbReference>
<dbReference type="GO" id="GO:0006071">
    <property type="term" value="P:glycerol metabolic process"/>
    <property type="evidence" value="ECO:0007669"/>
    <property type="project" value="UniProtKB-KW"/>
</dbReference>
<organism evidence="15 16">
    <name type="scientific">Hoyosella altamirensis</name>
    <dbReference type="NCBI Taxonomy" id="616997"/>
    <lineage>
        <taxon>Bacteria</taxon>
        <taxon>Bacillati</taxon>
        <taxon>Actinomycetota</taxon>
        <taxon>Actinomycetes</taxon>
        <taxon>Mycobacteriales</taxon>
        <taxon>Hoyosellaceae</taxon>
        <taxon>Hoyosella</taxon>
    </lineage>
</organism>
<dbReference type="GO" id="GO:0019432">
    <property type="term" value="P:triglyceride biosynthetic process"/>
    <property type="evidence" value="ECO:0007669"/>
    <property type="project" value="UniProtKB-UniPathway"/>
</dbReference>
<dbReference type="GO" id="GO:0005886">
    <property type="term" value="C:plasma membrane"/>
    <property type="evidence" value="ECO:0007669"/>
    <property type="project" value="TreeGrafter"/>
</dbReference>
<evidence type="ECO:0000256" key="2">
    <source>
        <dbReference type="ARBA" id="ARBA00005189"/>
    </source>
</evidence>
<dbReference type="AlphaFoldDB" id="A0A839RKQ2"/>
<feature type="domain" description="O-acyltransferase WSD1 C-terminal" evidence="14">
    <location>
        <begin position="315"/>
        <end position="463"/>
    </location>
</feature>
<dbReference type="OrthoDB" id="9810950at2"/>
<dbReference type="EMBL" id="JACHWS010000001">
    <property type="protein sequence ID" value="MBB3036967.1"/>
    <property type="molecule type" value="Genomic_DNA"/>
</dbReference>
<dbReference type="Pfam" id="PF03007">
    <property type="entry name" value="WS_DGAT_cat"/>
    <property type="match status" value="1"/>
</dbReference>
<evidence type="ECO:0000259" key="13">
    <source>
        <dbReference type="Pfam" id="PF03007"/>
    </source>
</evidence>
<comment type="pathway">
    <text evidence="2">Lipid metabolism.</text>
</comment>
<feature type="domain" description="O-acyltransferase WSD1-like N-terminal" evidence="13">
    <location>
        <begin position="5"/>
        <end position="275"/>
    </location>
</feature>
<evidence type="ECO:0000256" key="8">
    <source>
        <dbReference type="ARBA" id="ARBA00023098"/>
    </source>
</evidence>
<keyword evidence="5 11" id="KW-0444">Lipid biosynthesis</keyword>
<comment type="pathway">
    <text evidence="1 11">Glycerolipid metabolism; triacylglycerol biosynthesis.</text>
</comment>
<dbReference type="PANTHER" id="PTHR31650">
    <property type="entry name" value="O-ACYLTRANSFERASE (WSD1-LIKE) FAMILY PROTEIN"/>
    <property type="match status" value="1"/>
</dbReference>
<dbReference type="Pfam" id="PF06974">
    <property type="entry name" value="WS_DGAT_C"/>
    <property type="match status" value="1"/>
</dbReference>
<dbReference type="NCBIfam" id="TIGR02946">
    <property type="entry name" value="acyl_WS_DGAT"/>
    <property type="match status" value="1"/>
</dbReference>
<proteinExistence type="inferred from homology"/>
<dbReference type="InterPro" id="IPR014292">
    <property type="entry name" value="Acyl_transf_WS/DGAT"/>
</dbReference>
<reference evidence="15 16" key="1">
    <citation type="submission" date="2020-08" db="EMBL/GenBank/DDBJ databases">
        <title>Sequencing the genomes of 1000 actinobacteria strains.</title>
        <authorList>
            <person name="Klenk H.-P."/>
        </authorList>
    </citation>
    <scope>NUCLEOTIDE SEQUENCE [LARGE SCALE GENOMIC DNA]</scope>
    <source>
        <strain evidence="15 16">DSM 45258</strain>
    </source>
</reference>
<name>A0A839RKQ2_9ACTN</name>
<dbReference type="GO" id="GO:0001666">
    <property type="term" value="P:response to hypoxia"/>
    <property type="evidence" value="ECO:0007669"/>
    <property type="project" value="TreeGrafter"/>
</dbReference>
<dbReference type="GO" id="GO:0051701">
    <property type="term" value="P:biological process involved in interaction with host"/>
    <property type="evidence" value="ECO:0007669"/>
    <property type="project" value="TreeGrafter"/>
</dbReference>
<evidence type="ECO:0000313" key="16">
    <source>
        <dbReference type="Proteomes" id="UP000567922"/>
    </source>
</evidence>
<protein>
    <recommendedName>
        <fullName evidence="4 11">Diacylglycerol O-acyltransferase</fullName>
        <ecNumber evidence="4 11">2.3.1.20</ecNumber>
    </recommendedName>
</protein>
<keyword evidence="16" id="KW-1185">Reference proteome</keyword>
<dbReference type="Proteomes" id="UP000567922">
    <property type="component" value="Unassembled WGS sequence"/>
</dbReference>
<keyword evidence="9 11" id="KW-0012">Acyltransferase</keyword>
<evidence type="ECO:0000259" key="14">
    <source>
        <dbReference type="Pfam" id="PF06974"/>
    </source>
</evidence>
<evidence type="ECO:0000256" key="4">
    <source>
        <dbReference type="ARBA" id="ARBA00013244"/>
    </source>
</evidence>
<evidence type="ECO:0000256" key="5">
    <source>
        <dbReference type="ARBA" id="ARBA00022516"/>
    </source>
</evidence>
<gene>
    <name evidence="15" type="ORF">FHU29_001401</name>
</gene>
<sequence length="470" mass="51838">MAKWLSPLDAMFLYMETPDSMMHVGGLIEIEVTKGTAGEMSRQIRDELQEMSSAQPPWNRKLATPRFLKNPAHRWVEDTEFDAMYHLRRAALPTPGGERELGVLVSRLHSRPLDFRRPPWECYIIEGHESGNLIIYTKVHHSLVDGYTAVKMLMRSFSNTPDGPDEPFFFQIPPEPRRNKPVSDSSDESAPADQGSFVSAVAGHWMSARDIGKGLGRLARSRFRKHDPIITVLQAPRSILNGRIGRNRRFATQQYDFARLRAIADAANCTLNDVVLAVCGGGLRSYLQSIDALPAKSLVAFVPVNIRPKDDDGGGNMVGGMLASLGTDADNAEDRLRAVVSSTSAAKRQMENMTRAAIIAYTTYVGSPLMIQTGLAKMGLGRVIPPSFNVVISNVPGPTQPLYFRGNRLTSVYPVSFLMHGGPLNITCESYGETLNFGFVGCRDTLPRLQRLALACGESLDELEKAYVTP</sequence>
<evidence type="ECO:0000256" key="10">
    <source>
        <dbReference type="ARBA" id="ARBA00048109"/>
    </source>
</evidence>
<dbReference type="InterPro" id="IPR045034">
    <property type="entry name" value="O-acyltransferase_WSD1-like"/>
</dbReference>
<feature type="region of interest" description="Disordered" evidence="12">
    <location>
        <begin position="164"/>
        <end position="193"/>
    </location>
</feature>
<evidence type="ECO:0000256" key="3">
    <source>
        <dbReference type="ARBA" id="ARBA00009587"/>
    </source>
</evidence>
<dbReference type="InterPro" id="IPR004255">
    <property type="entry name" value="O-acyltransferase_WSD1_N"/>
</dbReference>
<evidence type="ECO:0000256" key="9">
    <source>
        <dbReference type="ARBA" id="ARBA00023315"/>
    </source>
</evidence>
<keyword evidence="8 11" id="KW-0443">Lipid metabolism</keyword>
<dbReference type="GO" id="GO:0071731">
    <property type="term" value="P:response to nitric oxide"/>
    <property type="evidence" value="ECO:0007669"/>
    <property type="project" value="TreeGrafter"/>
</dbReference>
<keyword evidence="6 11" id="KW-0808">Transferase</keyword>
<dbReference type="InterPro" id="IPR009721">
    <property type="entry name" value="O-acyltransferase_WSD1_C"/>
</dbReference>
<comment type="similarity">
    <text evidence="3 11">Belongs to the long-chain O-acyltransferase family.</text>
</comment>
<dbReference type="UniPathway" id="UPA00282"/>
<accession>A0A839RKQ2</accession>
<dbReference type="GO" id="GO:0004144">
    <property type="term" value="F:diacylglycerol O-acyltransferase activity"/>
    <property type="evidence" value="ECO:0007669"/>
    <property type="project" value="UniProtKB-EC"/>
</dbReference>
<comment type="caution">
    <text evidence="15">The sequence shown here is derived from an EMBL/GenBank/DDBJ whole genome shotgun (WGS) entry which is preliminary data.</text>
</comment>
<evidence type="ECO:0000313" key="15">
    <source>
        <dbReference type="EMBL" id="MBB3036967.1"/>
    </source>
</evidence>